<keyword evidence="1" id="KW-0812">Transmembrane</keyword>
<dbReference type="EMBL" id="RJSE01000006">
    <property type="protein sequence ID" value="RNL63657.1"/>
    <property type="molecule type" value="Genomic_DNA"/>
</dbReference>
<keyword evidence="1" id="KW-0472">Membrane</keyword>
<accession>A0A3N0CJM0</accession>
<dbReference type="Proteomes" id="UP000267128">
    <property type="component" value="Unassembled WGS sequence"/>
</dbReference>
<reference evidence="2 3" key="1">
    <citation type="submission" date="2018-11" db="EMBL/GenBank/DDBJ databases">
        <authorList>
            <person name="Li F."/>
        </authorList>
    </citation>
    <scope>NUCLEOTIDE SEQUENCE [LARGE SCALE GENOMIC DNA]</scope>
    <source>
        <strain evidence="2 3">Gsoil 097</strain>
    </source>
</reference>
<evidence type="ECO:0000256" key="1">
    <source>
        <dbReference type="SAM" id="Phobius"/>
    </source>
</evidence>
<name>A0A3N0CJM0_9ACTN</name>
<evidence type="ECO:0000313" key="3">
    <source>
        <dbReference type="Proteomes" id="UP000267128"/>
    </source>
</evidence>
<proteinExistence type="predicted"/>
<evidence type="ECO:0000313" key="2">
    <source>
        <dbReference type="EMBL" id="RNL63657.1"/>
    </source>
</evidence>
<organism evidence="2 3">
    <name type="scientific">Nocardioides marmoriginsengisoli</name>
    <dbReference type="NCBI Taxonomy" id="661483"/>
    <lineage>
        <taxon>Bacteria</taxon>
        <taxon>Bacillati</taxon>
        <taxon>Actinomycetota</taxon>
        <taxon>Actinomycetes</taxon>
        <taxon>Propionibacteriales</taxon>
        <taxon>Nocardioidaceae</taxon>
        <taxon>Nocardioides</taxon>
    </lineage>
</organism>
<comment type="caution">
    <text evidence="2">The sequence shown here is derived from an EMBL/GenBank/DDBJ whole genome shotgun (WGS) entry which is preliminary data.</text>
</comment>
<protein>
    <submittedName>
        <fullName evidence="2">Uncharacterized protein</fullName>
    </submittedName>
</protein>
<keyword evidence="1" id="KW-1133">Transmembrane helix</keyword>
<dbReference type="AlphaFoldDB" id="A0A3N0CJM0"/>
<gene>
    <name evidence="2" type="ORF">EFK50_07900</name>
</gene>
<feature type="transmembrane region" description="Helical" evidence="1">
    <location>
        <begin position="40"/>
        <end position="60"/>
    </location>
</feature>
<sequence>MTPPAAPTVETQLAVMDTKLDLILANDRDHETRIRRLERWIWLATGAAAAGGGVGGGLLAKVMGG</sequence>
<keyword evidence="3" id="KW-1185">Reference proteome</keyword>